<dbReference type="EMBL" id="BMCM01000005">
    <property type="protein sequence ID" value="GGD85936.1"/>
    <property type="molecule type" value="Genomic_DNA"/>
</dbReference>
<protein>
    <submittedName>
        <fullName evidence="1">Uncharacterized protein</fullName>
    </submittedName>
</protein>
<reference evidence="2" key="1">
    <citation type="journal article" date="2019" name="Int. J. Syst. Evol. Microbiol.">
        <title>The Global Catalogue of Microorganisms (GCM) 10K type strain sequencing project: providing services to taxonomists for standard genome sequencing and annotation.</title>
        <authorList>
            <consortium name="The Broad Institute Genomics Platform"/>
            <consortium name="The Broad Institute Genome Sequencing Center for Infectious Disease"/>
            <person name="Wu L."/>
            <person name="Ma J."/>
        </authorList>
    </citation>
    <scope>NUCLEOTIDE SEQUENCE [LARGE SCALE GENOMIC DNA]</scope>
    <source>
        <strain evidence="2">CCM 7640</strain>
    </source>
</reference>
<evidence type="ECO:0000313" key="2">
    <source>
        <dbReference type="Proteomes" id="UP000629365"/>
    </source>
</evidence>
<gene>
    <name evidence="1" type="ORF">GCM10007269_31100</name>
</gene>
<sequence>MDRTITIAVAAPIPHGHRIEVVERVDDSGSRAVVELTDLETRVRYRQEGHPTSDASTWTGRVIECVIARSRVGVKTMLLVDPTGPGSAEADVALRGADAAAGAASVEALRWGGGDTVPEPEPPRFW</sequence>
<organism evidence="1 2">
    <name type="scientific">Microbacterium murale</name>
    <dbReference type="NCBI Taxonomy" id="1081040"/>
    <lineage>
        <taxon>Bacteria</taxon>
        <taxon>Bacillati</taxon>
        <taxon>Actinomycetota</taxon>
        <taxon>Actinomycetes</taxon>
        <taxon>Micrococcales</taxon>
        <taxon>Microbacteriaceae</taxon>
        <taxon>Microbacterium</taxon>
    </lineage>
</organism>
<proteinExistence type="predicted"/>
<evidence type="ECO:0000313" key="1">
    <source>
        <dbReference type="EMBL" id="GGD85936.1"/>
    </source>
</evidence>
<name>A0ABQ1S028_9MICO</name>
<dbReference type="RefSeq" id="WP_188437488.1">
    <property type="nucleotide sequence ID" value="NZ_BMCM01000005.1"/>
</dbReference>
<dbReference type="Proteomes" id="UP000629365">
    <property type="component" value="Unassembled WGS sequence"/>
</dbReference>
<comment type="caution">
    <text evidence="1">The sequence shown here is derived from an EMBL/GenBank/DDBJ whole genome shotgun (WGS) entry which is preliminary data.</text>
</comment>
<accession>A0ABQ1S028</accession>
<keyword evidence="2" id="KW-1185">Reference proteome</keyword>